<dbReference type="Proteomes" id="UP000272942">
    <property type="component" value="Unassembled WGS sequence"/>
</dbReference>
<dbReference type="EMBL" id="UZAN01067446">
    <property type="protein sequence ID" value="VDP94366.1"/>
    <property type="molecule type" value="Genomic_DNA"/>
</dbReference>
<reference evidence="1 2" key="2">
    <citation type="submission" date="2018-11" db="EMBL/GenBank/DDBJ databases">
        <authorList>
            <consortium name="Pathogen Informatics"/>
        </authorList>
    </citation>
    <scope>NUCLEOTIDE SEQUENCE [LARGE SCALE GENOMIC DNA]</scope>
    <source>
        <strain evidence="1 2">Egypt</strain>
    </source>
</reference>
<evidence type="ECO:0000313" key="2">
    <source>
        <dbReference type="Proteomes" id="UP000272942"/>
    </source>
</evidence>
<evidence type="ECO:0000313" key="3">
    <source>
        <dbReference type="WBParaSite" id="ECPE_0001713201-mRNA-1"/>
    </source>
</evidence>
<gene>
    <name evidence="1" type="ORF">ECPE_LOCUS17088</name>
</gene>
<organism evidence="3">
    <name type="scientific">Echinostoma caproni</name>
    <dbReference type="NCBI Taxonomy" id="27848"/>
    <lineage>
        <taxon>Eukaryota</taxon>
        <taxon>Metazoa</taxon>
        <taxon>Spiralia</taxon>
        <taxon>Lophotrochozoa</taxon>
        <taxon>Platyhelminthes</taxon>
        <taxon>Trematoda</taxon>
        <taxon>Digenea</taxon>
        <taxon>Plagiorchiida</taxon>
        <taxon>Echinostomata</taxon>
        <taxon>Echinostomatoidea</taxon>
        <taxon>Echinostomatidae</taxon>
        <taxon>Echinostoma</taxon>
    </lineage>
</organism>
<keyword evidence="2" id="KW-1185">Reference proteome</keyword>
<dbReference type="OrthoDB" id="6263405at2759"/>
<proteinExistence type="predicted"/>
<dbReference type="WBParaSite" id="ECPE_0001713201-mRNA-1">
    <property type="protein sequence ID" value="ECPE_0001713201-mRNA-1"/>
    <property type="gene ID" value="ECPE_0001713201"/>
</dbReference>
<reference evidence="3" key="1">
    <citation type="submission" date="2016-06" db="UniProtKB">
        <authorList>
            <consortium name="WormBaseParasite"/>
        </authorList>
    </citation>
    <scope>IDENTIFICATION</scope>
</reference>
<name>A0A183BD03_9TREM</name>
<protein>
    <submittedName>
        <fullName evidence="3">DDE_5 domain-containing protein</fullName>
    </submittedName>
</protein>
<sequence length="99" mass="11102">MQFIANCYEDQSRRSPSTRRNYAQLISRLTVPESIYALLLYRDVWDTDDFEPYLIDGHGGNVPLGLPLNASRIEDDGEGGLLIGCRFIPDCPSNPAQVN</sequence>
<evidence type="ECO:0000313" key="1">
    <source>
        <dbReference type="EMBL" id="VDP94366.1"/>
    </source>
</evidence>
<dbReference type="AlphaFoldDB" id="A0A183BD03"/>
<accession>A0A183BD03</accession>